<organism evidence="2">
    <name type="scientific">Psilocybe cubensis</name>
    <name type="common">Psychedelic mushroom</name>
    <name type="synonym">Stropharia cubensis</name>
    <dbReference type="NCBI Taxonomy" id="181762"/>
    <lineage>
        <taxon>Eukaryota</taxon>
        <taxon>Fungi</taxon>
        <taxon>Dikarya</taxon>
        <taxon>Basidiomycota</taxon>
        <taxon>Agaricomycotina</taxon>
        <taxon>Agaricomycetes</taxon>
        <taxon>Agaricomycetidae</taxon>
        <taxon>Agaricales</taxon>
        <taxon>Agaricineae</taxon>
        <taxon>Strophariaceae</taxon>
        <taxon>Psilocybe</taxon>
    </lineage>
</organism>
<evidence type="ECO:0000313" key="2">
    <source>
        <dbReference type="EMBL" id="KAG5173433.1"/>
    </source>
</evidence>
<keyword evidence="1" id="KW-0732">Signal</keyword>
<evidence type="ECO:0008006" key="3">
    <source>
        <dbReference type="Google" id="ProtNLM"/>
    </source>
</evidence>
<reference evidence="2" key="1">
    <citation type="submission" date="2021-02" db="EMBL/GenBank/DDBJ databases">
        <title>Psilocybe cubensis genome.</title>
        <authorList>
            <person name="Mckernan K.J."/>
            <person name="Crawford S."/>
            <person name="Trippe A."/>
            <person name="Kane L.T."/>
            <person name="Mclaughlin S."/>
        </authorList>
    </citation>
    <scope>NUCLEOTIDE SEQUENCE [LARGE SCALE GENOMIC DNA]</scope>
    <source>
        <strain evidence="2">MGC-MH-2018</strain>
    </source>
</reference>
<evidence type="ECO:0000256" key="1">
    <source>
        <dbReference type="SAM" id="SignalP"/>
    </source>
</evidence>
<name>A0A8H8CQ02_PSICU</name>
<dbReference type="OrthoDB" id="5359219at2759"/>
<dbReference type="EMBL" id="JAFIQS010000001">
    <property type="protein sequence ID" value="KAG5173433.1"/>
    <property type="molecule type" value="Genomic_DNA"/>
</dbReference>
<gene>
    <name evidence="2" type="ORF">JR316_000089</name>
</gene>
<proteinExistence type="predicted"/>
<sequence>MKFSLATAVSFIVAGAGFVNAAPSEAMANSNDTMAAAPYGINLGETFNNVVAWVDGQSKCNNVVVAAKNTNPCNIPFSLNGNTFKIQGCGGPLWITQGSGNSFWANCGSFSEGDACGVHTTYHCL</sequence>
<protein>
    <recommendedName>
        <fullName evidence="3">SSCRP protein</fullName>
    </recommendedName>
</protein>
<dbReference type="AlphaFoldDB" id="A0A8H8CQ02"/>
<feature type="signal peptide" evidence="1">
    <location>
        <begin position="1"/>
        <end position="21"/>
    </location>
</feature>
<comment type="caution">
    <text evidence="2">The sequence shown here is derived from an EMBL/GenBank/DDBJ whole genome shotgun (WGS) entry which is preliminary data.</text>
</comment>
<feature type="chain" id="PRO_5034385844" description="SSCRP protein" evidence="1">
    <location>
        <begin position="22"/>
        <end position="125"/>
    </location>
</feature>
<accession>A0A8H8CQ02</accession>